<evidence type="ECO:0000256" key="6">
    <source>
        <dbReference type="ARBA" id="ARBA00023242"/>
    </source>
</evidence>
<feature type="region of interest" description="Disordered" evidence="9">
    <location>
        <begin position="1"/>
        <end position="65"/>
    </location>
</feature>
<name>A0AAN7PDT0_9COLE</name>
<dbReference type="AlphaFoldDB" id="A0AAN7PDT0"/>
<keyword evidence="5 8" id="KW-0804">Transcription</keyword>
<keyword evidence="6 8" id="KW-0539">Nucleus</keyword>
<evidence type="ECO:0000256" key="5">
    <source>
        <dbReference type="ARBA" id="ARBA00023163"/>
    </source>
</evidence>
<dbReference type="GO" id="GO:0016592">
    <property type="term" value="C:mediator complex"/>
    <property type="evidence" value="ECO:0007669"/>
    <property type="project" value="InterPro"/>
</dbReference>
<protein>
    <recommendedName>
        <fullName evidence="8">Mediator of RNA polymerase II transcription subunit 9</fullName>
    </recommendedName>
    <alternativeName>
        <fullName evidence="8">Mediator complex subunit 9</fullName>
    </alternativeName>
</protein>
<dbReference type="Pfam" id="PF07544">
    <property type="entry name" value="Med9"/>
    <property type="match status" value="1"/>
</dbReference>
<keyword evidence="11" id="KW-1185">Reference proteome</keyword>
<evidence type="ECO:0000256" key="4">
    <source>
        <dbReference type="ARBA" id="ARBA00023159"/>
    </source>
</evidence>
<accession>A0AAN7PDT0</accession>
<evidence type="ECO:0000256" key="9">
    <source>
        <dbReference type="SAM" id="MobiDB-lite"/>
    </source>
</evidence>
<comment type="function">
    <text evidence="7 8">Component of the Mediator complex, a coactivator involved in the regulated transcription of nearly all RNA polymerase II-dependent genes. Mediator functions as a bridge to convey information from gene-specific regulatory proteins to the basal RNA polymerase II transcription machinery. Mediator is recruited to promoters by direct interactions with regulatory proteins and serves as a scaffold for the assembly of a functional preinitiation complex with RNA polymerase II and the general transcription factors.</text>
</comment>
<feature type="compositionally biased region" description="Polar residues" evidence="9">
    <location>
        <begin position="25"/>
        <end position="43"/>
    </location>
</feature>
<evidence type="ECO:0000256" key="7">
    <source>
        <dbReference type="ARBA" id="ARBA00025687"/>
    </source>
</evidence>
<evidence type="ECO:0000256" key="1">
    <source>
        <dbReference type="ARBA" id="ARBA00004123"/>
    </source>
</evidence>
<evidence type="ECO:0000256" key="3">
    <source>
        <dbReference type="ARBA" id="ARBA00023015"/>
    </source>
</evidence>
<evidence type="ECO:0000256" key="2">
    <source>
        <dbReference type="ARBA" id="ARBA00008089"/>
    </source>
</evidence>
<dbReference type="GO" id="GO:0003712">
    <property type="term" value="F:transcription coregulator activity"/>
    <property type="evidence" value="ECO:0007669"/>
    <property type="project" value="InterPro"/>
</dbReference>
<comment type="subcellular location">
    <subcellularLocation>
        <location evidence="1 8">Nucleus</location>
    </subcellularLocation>
</comment>
<proteinExistence type="inferred from homology"/>
<comment type="subunit">
    <text evidence="8">Component of the Mediator complex.</text>
</comment>
<reference evidence="11" key="1">
    <citation type="submission" date="2023-01" db="EMBL/GenBank/DDBJ databases">
        <title>Key to firefly adult light organ development and bioluminescence: homeobox transcription factors regulate luciferase expression and transportation to peroxisome.</title>
        <authorList>
            <person name="Fu X."/>
        </authorList>
    </citation>
    <scope>NUCLEOTIDE SEQUENCE [LARGE SCALE GENOMIC DNA]</scope>
</reference>
<organism evidence="10 11">
    <name type="scientific">Aquatica leii</name>
    <dbReference type="NCBI Taxonomy" id="1421715"/>
    <lineage>
        <taxon>Eukaryota</taxon>
        <taxon>Metazoa</taxon>
        <taxon>Ecdysozoa</taxon>
        <taxon>Arthropoda</taxon>
        <taxon>Hexapoda</taxon>
        <taxon>Insecta</taxon>
        <taxon>Pterygota</taxon>
        <taxon>Neoptera</taxon>
        <taxon>Endopterygota</taxon>
        <taxon>Coleoptera</taxon>
        <taxon>Polyphaga</taxon>
        <taxon>Elateriformia</taxon>
        <taxon>Elateroidea</taxon>
        <taxon>Lampyridae</taxon>
        <taxon>Luciolinae</taxon>
        <taxon>Aquatica</taxon>
    </lineage>
</organism>
<dbReference type="EMBL" id="JARPUR010000003">
    <property type="protein sequence ID" value="KAK4880646.1"/>
    <property type="molecule type" value="Genomic_DNA"/>
</dbReference>
<gene>
    <name evidence="8" type="primary">MED9</name>
    <name evidence="10" type="ORF">RN001_008792</name>
</gene>
<keyword evidence="4 8" id="KW-0010">Activator</keyword>
<evidence type="ECO:0000313" key="11">
    <source>
        <dbReference type="Proteomes" id="UP001353858"/>
    </source>
</evidence>
<dbReference type="Proteomes" id="UP001353858">
    <property type="component" value="Unassembled WGS sequence"/>
</dbReference>
<dbReference type="PANTHER" id="PTHR20844:SF0">
    <property type="entry name" value="MEDIATOR OF RNA POLYMERASE II TRANSCRIPTION SUBUNIT 9"/>
    <property type="match status" value="1"/>
</dbReference>
<dbReference type="PANTHER" id="PTHR20844">
    <property type="entry name" value="MEDIATOR OF RNA POLYMERASE II TRANSCRIPTION, SUBUNIT 9"/>
    <property type="match status" value="1"/>
</dbReference>
<evidence type="ECO:0000256" key="8">
    <source>
        <dbReference type="RuleBase" id="RU364145"/>
    </source>
</evidence>
<dbReference type="InterPro" id="IPR039242">
    <property type="entry name" value="MED9_metazoa"/>
</dbReference>
<sequence>MTTAECLDVEPATAEEAEWKAGSDDSLSSIDENETELGTTTAEHLSVEPATVKDVSNRNRKKRRHVNTEEWECNLHKKKKCKGLEYKGLQKEQLTDTKKRVTVEELQIEILPVIYEIIRSIEKDHIDASAKTKESQDCSQKVLELQKRLDQARAQILLLPGIEFSKERQLVQLEALKTQLRLKQELLHKYRYMYSFQSHKA</sequence>
<comment type="similarity">
    <text evidence="2 8">Belongs to the Mediator complex subunit 9 family.</text>
</comment>
<evidence type="ECO:0000313" key="10">
    <source>
        <dbReference type="EMBL" id="KAK4880646.1"/>
    </source>
</evidence>
<dbReference type="InterPro" id="IPR011425">
    <property type="entry name" value="Med9"/>
</dbReference>
<comment type="caution">
    <text evidence="10">The sequence shown here is derived from an EMBL/GenBank/DDBJ whole genome shotgun (WGS) entry which is preliminary data.</text>
</comment>
<keyword evidence="3 8" id="KW-0805">Transcription regulation</keyword>
<dbReference type="GO" id="GO:0006357">
    <property type="term" value="P:regulation of transcription by RNA polymerase II"/>
    <property type="evidence" value="ECO:0007669"/>
    <property type="project" value="InterPro"/>
</dbReference>